<protein>
    <recommendedName>
        <fullName evidence="7">GRF-type domain-containing protein</fullName>
    </recommendedName>
</protein>
<evidence type="ECO:0000313" key="8">
    <source>
        <dbReference type="EMBL" id="CAD6342770.1"/>
    </source>
</evidence>
<evidence type="ECO:0000256" key="4">
    <source>
        <dbReference type="PROSITE-ProRule" id="PRU01343"/>
    </source>
</evidence>
<keyword evidence="5" id="KW-0175">Coiled coil</keyword>
<feature type="coiled-coil region" evidence="5">
    <location>
        <begin position="145"/>
        <end position="186"/>
    </location>
</feature>
<gene>
    <name evidence="8" type="ORF">NCGR_LOCUS66863</name>
</gene>
<evidence type="ECO:0000256" key="2">
    <source>
        <dbReference type="ARBA" id="ARBA00022771"/>
    </source>
</evidence>
<accession>A0A811SQG6</accession>
<keyword evidence="2 4" id="KW-0863">Zinc-finger</keyword>
<keyword evidence="9" id="KW-1185">Reference proteome</keyword>
<comment type="caution">
    <text evidence="8">The sequence shown here is derived from an EMBL/GenBank/DDBJ whole genome shotgun (WGS) entry which is preliminary data.</text>
</comment>
<evidence type="ECO:0000313" key="9">
    <source>
        <dbReference type="Proteomes" id="UP000604825"/>
    </source>
</evidence>
<dbReference type="Proteomes" id="UP000604825">
    <property type="component" value="Unassembled WGS sequence"/>
</dbReference>
<feature type="domain" description="GRF-type" evidence="7">
    <location>
        <begin position="97"/>
        <end position="136"/>
    </location>
</feature>
<feature type="region of interest" description="Disordered" evidence="6">
    <location>
        <begin position="1"/>
        <end position="47"/>
    </location>
</feature>
<dbReference type="InterPro" id="IPR010666">
    <property type="entry name" value="Znf_GRF"/>
</dbReference>
<dbReference type="PANTHER" id="PTHR33248">
    <property type="entry name" value="ZINC ION-BINDING PROTEIN"/>
    <property type="match status" value="1"/>
</dbReference>
<proteinExistence type="predicted"/>
<dbReference type="AlphaFoldDB" id="A0A811SQG6"/>
<keyword evidence="3" id="KW-0862">Zinc</keyword>
<evidence type="ECO:0000256" key="6">
    <source>
        <dbReference type="SAM" id="MobiDB-lite"/>
    </source>
</evidence>
<evidence type="ECO:0000256" key="3">
    <source>
        <dbReference type="ARBA" id="ARBA00022833"/>
    </source>
</evidence>
<feature type="compositionally biased region" description="Polar residues" evidence="6">
    <location>
        <begin position="34"/>
        <end position="47"/>
    </location>
</feature>
<name>A0A811SQG6_9POAL</name>
<organism evidence="8 9">
    <name type="scientific">Miscanthus lutarioriparius</name>
    <dbReference type="NCBI Taxonomy" id="422564"/>
    <lineage>
        <taxon>Eukaryota</taxon>
        <taxon>Viridiplantae</taxon>
        <taxon>Streptophyta</taxon>
        <taxon>Embryophyta</taxon>
        <taxon>Tracheophyta</taxon>
        <taxon>Spermatophyta</taxon>
        <taxon>Magnoliopsida</taxon>
        <taxon>Liliopsida</taxon>
        <taxon>Poales</taxon>
        <taxon>Poaceae</taxon>
        <taxon>PACMAD clade</taxon>
        <taxon>Panicoideae</taxon>
        <taxon>Andropogonodae</taxon>
        <taxon>Andropogoneae</taxon>
        <taxon>Saccharinae</taxon>
        <taxon>Miscanthus</taxon>
    </lineage>
</organism>
<evidence type="ECO:0000256" key="5">
    <source>
        <dbReference type="SAM" id="Coils"/>
    </source>
</evidence>
<sequence length="190" mass="21416">MGGGGSPMEGRGSFQSQSPQQRRSPRTFQPRSPVTSQPRSPGTSQPHANWVMTLEPAVHVPGGPFQPLPEHVLQRPFAESPVRYREGPLEYEGAVFCPCGQRMARFISWGCFPGRRFYSCMVARNGCGLSEWYDPPFSQYVTNLVGDLRDRVLELRARVQALEEEVAEYNEKKQELQDTLVDLVKNMSVN</sequence>
<reference evidence="8" key="1">
    <citation type="submission" date="2020-10" db="EMBL/GenBank/DDBJ databases">
        <authorList>
            <person name="Han B."/>
            <person name="Lu T."/>
            <person name="Zhao Q."/>
            <person name="Huang X."/>
            <person name="Zhao Y."/>
        </authorList>
    </citation>
    <scope>NUCLEOTIDE SEQUENCE</scope>
</reference>
<dbReference type="PROSITE" id="PS51999">
    <property type="entry name" value="ZF_GRF"/>
    <property type="match status" value="1"/>
</dbReference>
<evidence type="ECO:0000259" key="7">
    <source>
        <dbReference type="PROSITE" id="PS51999"/>
    </source>
</evidence>
<dbReference type="EMBL" id="CAJGYO010000600">
    <property type="protein sequence ID" value="CAD6342770.1"/>
    <property type="molecule type" value="Genomic_DNA"/>
</dbReference>
<feature type="compositionally biased region" description="Low complexity" evidence="6">
    <location>
        <begin position="8"/>
        <end position="33"/>
    </location>
</feature>
<evidence type="ECO:0000256" key="1">
    <source>
        <dbReference type="ARBA" id="ARBA00022723"/>
    </source>
</evidence>
<dbReference type="GO" id="GO:0008270">
    <property type="term" value="F:zinc ion binding"/>
    <property type="evidence" value="ECO:0007669"/>
    <property type="project" value="UniProtKB-KW"/>
</dbReference>
<keyword evidence="1" id="KW-0479">Metal-binding</keyword>